<dbReference type="EMBL" id="JACGQI010000008">
    <property type="protein sequence ID" value="MBF2230088.1"/>
    <property type="molecule type" value="Genomic_DNA"/>
</dbReference>
<organism evidence="2 3">
    <name type="scientific">Staphylococcus epidermidis</name>
    <dbReference type="NCBI Taxonomy" id="1282"/>
    <lineage>
        <taxon>Bacteria</taxon>
        <taxon>Bacillati</taxon>
        <taxon>Bacillota</taxon>
        <taxon>Bacilli</taxon>
        <taxon>Bacillales</taxon>
        <taxon>Staphylococcaceae</taxon>
        <taxon>Staphylococcus</taxon>
    </lineage>
</organism>
<accession>A0A4Y7VKP1</accession>
<comment type="caution">
    <text evidence="2">The sequence shown here is derived from an EMBL/GenBank/DDBJ whole genome shotgun (WGS) entry which is preliminary data.</text>
</comment>
<sequence>MSSFIIQTLDQATESLKDKRLKLQEEYIKALENKYDNLQTRYKALENVFNRLGEVVAEDEKGN</sequence>
<dbReference type="AlphaFoldDB" id="A0A4Y7VKP1"/>
<keyword evidence="1" id="KW-0175">Coiled coil</keyword>
<reference evidence="2" key="1">
    <citation type="submission" date="2020-08" db="EMBL/GenBank/DDBJ databases">
        <title>Changes in the skin microbiome associated with squamous cell carcinoma in transplant recipients.</title>
        <authorList>
            <person name="Zaugg J."/>
            <person name="Krueger A."/>
            <person name="Lachner N."/>
        </authorList>
    </citation>
    <scope>NUCLEOTIDE SEQUENCE</scope>
    <source>
        <strain evidence="2">R5988</strain>
    </source>
</reference>
<evidence type="ECO:0000313" key="2">
    <source>
        <dbReference type="EMBL" id="MBF2230088.1"/>
    </source>
</evidence>
<proteinExistence type="predicted"/>
<dbReference type="RefSeq" id="WP_002504556.1">
    <property type="nucleotide sequence ID" value="NZ_CAXOOR010000007.1"/>
</dbReference>
<gene>
    <name evidence="2" type="ORF">H3963_06580</name>
</gene>
<evidence type="ECO:0000313" key="3">
    <source>
        <dbReference type="Proteomes" id="UP000648077"/>
    </source>
</evidence>
<evidence type="ECO:0000256" key="1">
    <source>
        <dbReference type="SAM" id="Coils"/>
    </source>
</evidence>
<protein>
    <submittedName>
        <fullName evidence="2">Uncharacterized protein</fullName>
    </submittedName>
</protein>
<dbReference type="OrthoDB" id="9872439at2"/>
<feature type="coiled-coil region" evidence="1">
    <location>
        <begin position="6"/>
        <end position="55"/>
    </location>
</feature>
<dbReference type="Proteomes" id="UP000648077">
    <property type="component" value="Unassembled WGS sequence"/>
</dbReference>
<name>A0A4Y7VKP1_STAEP</name>